<sequence length="564" mass="63684">MLDVVIPDLKVEGMILSPKASGIDLKILLYKGAASLQRHLAQRKLESGELGRPLTERLPLLETIHRRWQAGVADKSLSDQSIEAQWSALKALVDFGEKLNKPFTVENARRLYLDWAAHILARSDLNPASTYMRSVVAARLIAPALGIEPKRLQWATKIRRGKRLGTSGAKENLEETGAFIQLMLETIEQLSIDVIRGPLPVVLRYGGAEYPLHCTFHPWKPIDKLVIRNSTALKRAEARRERASKDISNNKRAQLINLRLEAEMLIFINQTSCNLTQALQLTGGKFRYQSDGDYVSVHAWKNRAKHAVTLRIHKSYRPHFDAFLKWREAVFPGDPDGLTFPFVYNDGAVAMRRTVWGFEHVRRLCKALSKPFVNARQHRKTIGNFTSRRKSRQFAAELLSNSEKTFKAHYEEPNHQRMVAELVSFWDTMESMVGEAVGPGACRAAEPERLPDTPHAAPKPDCEGGAGCLFCASNRDLRSFDHAWNLASFQYLTLLQFNGDRTGMSLKHDHPVLLTVERAAAKLDAMAALDDECAEWVAEARTRLQEGRYHPHYTHKFAALEGSK</sequence>
<dbReference type="Proteomes" id="UP001430954">
    <property type="component" value="Unassembled WGS sequence"/>
</dbReference>
<organism evidence="1 2">
    <name type="scientific">Novilysobacter selenitireducens</name>
    <dbReference type="NCBI Taxonomy" id="2872639"/>
    <lineage>
        <taxon>Bacteria</taxon>
        <taxon>Pseudomonadati</taxon>
        <taxon>Pseudomonadota</taxon>
        <taxon>Gammaproteobacteria</taxon>
        <taxon>Lysobacterales</taxon>
        <taxon>Lysobacteraceae</taxon>
        <taxon>Novilysobacter</taxon>
    </lineage>
</organism>
<dbReference type="EMBL" id="JAINZW010000001">
    <property type="protein sequence ID" value="MBZ4038081.1"/>
    <property type="molecule type" value="Genomic_DNA"/>
</dbReference>
<gene>
    <name evidence="1" type="ORF">K6753_00840</name>
</gene>
<protein>
    <recommendedName>
        <fullName evidence="3">Integrase</fullName>
    </recommendedName>
</protein>
<comment type="caution">
    <text evidence="1">The sequence shown here is derived from an EMBL/GenBank/DDBJ whole genome shotgun (WGS) entry which is preliminary data.</text>
</comment>
<reference evidence="1 2" key="1">
    <citation type="submission" date="2021-09" db="EMBL/GenBank/DDBJ databases">
        <title>Lysobacter sp. 13A isolated from the river sediment.</title>
        <authorList>
            <person name="Liu H."/>
            <person name="Li S."/>
            <person name="Mao S."/>
        </authorList>
    </citation>
    <scope>NUCLEOTIDE SEQUENCE [LARGE SCALE GENOMIC DNA]</scope>
    <source>
        <strain evidence="1 2">13A</strain>
    </source>
</reference>
<evidence type="ECO:0008006" key="3">
    <source>
        <dbReference type="Google" id="ProtNLM"/>
    </source>
</evidence>
<accession>A0ABS7T2J1</accession>
<name>A0ABS7T2J1_9GAMM</name>
<dbReference type="RefSeq" id="WP_223674295.1">
    <property type="nucleotide sequence ID" value="NZ_JAINZW010000001.1"/>
</dbReference>
<evidence type="ECO:0000313" key="1">
    <source>
        <dbReference type="EMBL" id="MBZ4038081.1"/>
    </source>
</evidence>
<evidence type="ECO:0000313" key="2">
    <source>
        <dbReference type="Proteomes" id="UP001430954"/>
    </source>
</evidence>
<keyword evidence="2" id="KW-1185">Reference proteome</keyword>
<proteinExistence type="predicted"/>